<evidence type="ECO:0000313" key="3">
    <source>
        <dbReference type="Proteomes" id="UP001274896"/>
    </source>
</evidence>
<name>A0AAE0V4R6_9TELE</name>
<evidence type="ECO:0000313" key="2">
    <source>
        <dbReference type="EMBL" id="KAK3535488.1"/>
    </source>
</evidence>
<feature type="region of interest" description="Disordered" evidence="1">
    <location>
        <begin position="38"/>
        <end position="67"/>
    </location>
</feature>
<comment type="caution">
    <text evidence="2">The sequence shown here is derived from an EMBL/GenBank/DDBJ whole genome shotgun (WGS) entry which is preliminary data.</text>
</comment>
<feature type="compositionally biased region" description="Acidic residues" evidence="1">
    <location>
        <begin position="48"/>
        <end position="63"/>
    </location>
</feature>
<feature type="non-terminal residue" evidence="2">
    <location>
        <position position="137"/>
    </location>
</feature>
<reference evidence="2" key="1">
    <citation type="submission" date="2023-06" db="EMBL/GenBank/DDBJ databases">
        <title>Male Hemibagrus guttatus genome.</title>
        <authorList>
            <person name="Bian C."/>
        </authorList>
    </citation>
    <scope>NUCLEOTIDE SEQUENCE</scope>
    <source>
        <strain evidence="2">Male_cb2023</strain>
        <tissue evidence="2">Muscle</tissue>
    </source>
</reference>
<accession>A0AAE0V4R6</accession>
<dbReference type="Proteomes" id="UP001274896">
    <property type="component" value="Unassembled WGS sequence"/>
</dbReference>
<proteinExistence type="predicted"/>
<keyword evidence="3" id="KW-1185">Reference proteome</keyword>
<protein>
    <submittedName>
        <fullName evidence="2">Uncharacterized protein</fullName>
    </submittedName>
</protein>
<evidence type="ECO:0000256" key="1">
    <source>
        <dbReference type="SAM" id="MobiDB-lite"/>
    </source>
</evidence>
<gene>
    <name evidence="2" type="ORF">QTP70_016909</name>
</gene>
<dbReference type="SUPFAM" id="SSF53098">
    <property type="entry name" value="Ribonuclease H-like"/>
    <property type="match status" value="1"/>
</dbReference>
<dbReference type="InterPro" id="IPR012337">
    <property type="entry name" value="RNaseH-like_sf"/>
</dbReference>
<dbReference type="AlphaFoldDB" id="A0AAE0V4R6"/>
<organism evidence="2 3">
    <name type="scientific">Hemibagrus guttatus</name>
    <dbReference type="NCBI Taxonomy" id="175788"/>
    <lineage>
        <taxon>Eukaryota</taxon>
        <taxon>Metazoa</taxon>
        <taxon>Chordata</taxon>
        <taxon>Craniata</taxon>
        <taxon>Vertebrata</taxon>
        <taxon>Euteleostomi</taxon>
        <taxon>Actinopterygii</taxon>
        <taxon>Neopterygii</taxon>
        <taxon>Teleostei</taxon>
        <taxon>Ostariophysi</taxon>
        <taxon>Siluriformes</taxon>
        <taxon>Bagridae</taxon>
        <taxon>Hemibagrus</taxon>
    </lineage>
</organism>
<sequence>GKSKAYIAEVHTGVGIPKNKILTVITDNGSNMVAAFKNNKLDNHSSIEEESQEDSEEDSEDDGKDQSFGALKRMPCVVHSLQLVVNMIQKEANVKRLLDRFQLLVRHFCKSSVATEQLLQLSGLWSKPAPLDGPAPT</sequence>
<dbReference type="EMBL" id="JAUCMX010000009">
    <property type="protein sequence ID" value="KAK3535488.1"/>
    <property type="molecule type" value="Genomic_DNA"/>
</dbReference>